<evidence type="ECO:0000313" key="2">
    <source>
        <dbReference type="EMBL" id="KAG0466794.1"/>
    </source>
</evidence>
<dbReference type="EMBL" id="JADCNL010000009">
    <property type="protein sequence ID" value="KAG0466794.1"/>
    <property type="molecule type" value="Genomic_DNA"/>
</dbReference>
<feature type="region of interest" description="Disordered" evidence="1">
    <location>
        <begin position="558"/>
        <end position="592"/>
    </location>
</feature>
<name>A0A835UKR6_VANPL</name>
<gene>
    <name evidence="2" type="ORF">HPP92_018374</name>
</gene>
<proteinExistence type="predicted"/>
<sequence length="647" mass="71140">MTAGLQSGQQKDLGCGGKILRTRSLNQPFSPYRGPSSSTAHLPLPPTESQTESRSWLLGVISGAGKLISSVLGSEQSDSSISECSSAGSSEGVYDYSPDEHEDCLLTDDGFKMRGSVTDTNVELLAIVPTSERKLVIQQLLMQDSFTSDECNKMIEIIQSRVVDFPNSGADDQTQNDIQERVTSVGSWHYFDQNANLSRTPYYSSSDRSAFSHRIYSHEAISPDCRNKAVMEAESWFEEKKLLPTPAYDQECGPCILNTDMNQYNFGSDDGSSDEIAISYVQSLTPSSSSFNTHGFETPPSSGKHFTCDMGTCLLPTSKGMKRGYVAIGSWNSKENCRTLLKAVAVEPENSTFGSAESPTRISVNESFMLSAAAEQNGTNFEEKRQKLHEREFAEVRHKMDKDNDISAVNFVQHEETLIELTEAPKVAAWSSTENLHSDVMLPNDSDMSVSHKYQDSHALASADWKNYDPFHGAVVVQPINVSPAERSIQKDSDGQAKFRANDSMHMNSYSASKCVHTVADLGTLDEIYHIQEGAFGSAKNKWHLAEANTMNSDIQLKSKEDPTASKSSNQAAIVAVPSNSERNHEPTSDVSIDIPITRRTANNVSMPQNAATLKPLNRMLTQPGPSRGKRRVKKLLAKRNRGVETV</sequence>
<protein>
    <submittedName>
        <fullName evidence="2">Uncharacterized protein</fullName>
    </submittedName>
</protein>
<dbReference type="PANTHER" id="PTHR33416:SF37">
    <property type="entry name" value="OS04G0655600 PROTEIN"/>
    <property type="match status" value="1"/>
</dbReference>
<evidence type="ECO:0000256" key="1">
    <source>
        <dbReference type="SAM" id="MobiDB-lite"/>
    </source>
</evidence>
<feature type="region of interest" description="Disordered" evidence="1">
    <location>
        <begin position="26"/>
        <end position="49"/>
    </location>
</feature>
<accession>A0A835UKR6</accession>
<dbReference type="AlphaFoldDB" id="A0A835UKR6"/>
<feature type="compositionally biased region" description="Polar residues" evidence="1">
    <location>
        <begin position="26"/>
        <end position="40"/>
    </location>
</feature>
<dbReference type="GO" id="GO:0005635">
    <property type="term" value="C:nuclear envelope"/>
    <property type="evidence" value="ECO:0007669"/>
    <property type="project" value="TreeGrafter"/>
</dbReference>
<organism evidence="2 3">
    <name type="scientific">Vanilla planifolia</name>
    <name type="common">Vanilla</name>
    <dbReference type="NCBI Taxonomy" id="51239"/>
    <lineage>
        <taxon>Eukaryota</taxon>
        <taxon>Viridiplantae</taxon>
        <taxon>Streptophyta</taxon>
        <taxon>Embryophyta</taxon>
        <taxon>Tracheophyta</taxon>
        <taxon>Spermatophyta</taxon>
        <taxon>Magnoliopsida</taxon>
        <taxon>Liliopsida</taxon>
        <taxon>Asparagales</taxon>
        <taxon>Orchidaceae</taxon>
        <taxon>Vanilloideae</taxon>
        <taxon>Vanilleae</taxon>
        <taxon>Vanilla</taxon>
    </lineage>
</organism>
<dbReference type="Proteomes" id="UP000636800">
    <property type="component" value="Unassembled WGS sequence"/>
</dbReference>
<reference evidence="2 3" key="1">
    <citation type="journal article" date="2020" name="Nat. Food">
        <title>A phased Vanilla planifolia genome enables genetic improvement of flavour and production.</title>
        <authorList>
            <person name="Hasing T."/>
            <person name="Tang H."/>
            <person name="Brym M."/>
            <person name="Khazi F."/>
            <person name="Huang T."/>
            <person name="Chambers A.H."/>
        </authorList>
    </citation>
    <scope>NUCLEOTIDE SEQUENCE [LARGE SCALE GENOMIC DNA]</scope>
    <source>
        <tissue evidence="2">Leaf</tissue>
    </source>
</reference>
<evidence type="ECO:0000313" key="3">
    <source>
        <dbReference type="Proteomes" id="UP000636800"/>
    </source>
</evidence>
<dbReference type="GO" id="GO:0071763">
    <property type="term" value="P:nuclear membrane organization"/>
    <property type="evidence" value="ECO:0007669"/>
    <property type="project" value="TreeGrafter"/>
</dbReference>
<keyword evidence="3" id="KW-1185">Reference proteome</keyword>
<dbReference type="PANTHER" id="PTHR33416">
    <property type="entry name" value="NUCLEAR PORE COMPLEX PROTEIN NUP1"/>
    <property type="match status" value="1"/>
</dbReference>
<comment type="caution">
    <text evidence="2">The sequence shown here is derived from an EMBL/GenBank/DDBJ whole genome shotgun (WGS) entry which is preliminary data.</text>
</comment>